<protein>
    <submittedName>
        <fullName evidence="1">Uncharacterized protein</fullName>
    </submittedName>
</protein>
<name>A0ACB0DYF6_RANTA</name>
<evidence type="ECO:0000313" key="1">
    <source>
        <dbReference type="EMBL" id="CAI9693219.1"/>
    </source>
</evidence>
<proteinExistence type="predicted"/>
<organism evidence="1 2">
    <name type="scientific">Rangifer tarandus platyrhynchus</name>
    <name type="common">Svalbard reindeer</name>
    <dbReference type="NCBI Taxonomy" id="3082113"/>
    <lineage>
        <taxon>Eukaryota</taxon>
        <taxon>Metazoa</taxon>
        <taxon>Chordata</taxon>
        <taxon>Craniata</taxon>
        <taxon>Vertebrata</taxon>
        <taxon>Euteleostomi</taxon>
        <taxon>Mammalia</taxon>
        <taxon>Eutheria</taxon>
        <taxon>Laurasiatheria</taxon>
        <taxon>Artiodactyla</taxon>
        <taxon>Ruminantia</taxon>
        <taxon>Pecora</taxon>
        <taxon>Cervidae</taxon>
        <taxon>Odocoileinae</taxon>
        <taxon>Rangifer</taxon>
    </lineage>
</organism>
<gene>
    <name evidence="1" type="ORF">MRATA1EN3_LOCUS4432</name>
</gene>
<accession>A0ACB0DYF6</accession>
<sequence>MPWSKPEPFCSTRSEQGMGGREERSQRKEQATEERAFSARGGSAGWKKRLSGGVRTVPPASPEAASRFFRRKGPEAPAQPGDVRRAAEASVTLDLPPSAGNSSRFKIAIHHLIKPFTCSSNKFGILNNFCRLNKVRTAQQQPQSEPGYDHSPQVRSGGAQRDALIAGCRRTAGGVQARWPLEQSVPSVFVSRQRLN</sequence>
<reference evidence="1" key="1">
    <citation type="submission" date="2023-05" db="EMBL/GenBank/DDBJ databases">
        <authorList>
            <consortium name="ELIXIR-Norway"/>
        </authorList>
    </citation>
    <scope>NUCLEOTIDE SEQUENCE</scope>
</reference>
<dbReference type="EMBL" id="OX596096">
    <property type="protein sequence ID" value="CAI9693219.1"/>
    <property type="molecule type" value="Genomic_DNA"/>
</dbReference>
<dbReference type="Proteomes" id="UP001162501">
    <property type="component" value="Chromosome 12"/>
</dbReference>
<evidence type="ECO:0000313" key="2">
    <source>
        <dbReference type="Proteomes" id="UP001162501"/>
    </source>
</evidence>